<keyword evidence="3" id="KW-1185">Reference proteome</keyword>
<protein>
    <submittedName>
        <fullName evidence="2">DUF4397 domain-containing protein</fullName>
    </submittedName>
</protein>
<dbReference type="KEGG" id="ark:D6B99_14030"/>
<evidence type="ECO:0000259" key="1">
    <source>
        <dbReference type="Pfam" id="PF14344"/>
    </source>
</evidence>
<reference evidence="2 3" key="1">
    <citation type="submission" date="2018-09" db="EMBL/GenBank/DDBJ databases">
        <title>Arachidicoccus sp. nov., a bacterium isolated from soil.</title>
        <authorList>
            <person name="Weon H.-Y."/>
            <person name="Kwon S.-W."/>
            <person name="Lee S.A."/>
        </authorList>
    </citation>
    <scope>NUCLEOTIDE SEQUENCE [LARGE SCALE GENOMIC DNA]</scope>
    <source>
        <strain evidence="2 3">KIS59-12</strain>
    </source>
</reference>
<gene>
    <name evidence="2" type="ORF">D6B99_14030</name>
</gene>
<dbReference type="PROSITE" id="PS51257">
    <property type="entry name" value="PROKAR_LIPOPROTEIN"/>
    <property type="match status" value="1"/>
</dbReference>
<proteinExistence type="predicted"/>
<dbReference type="AlphaFoldDB" id="A0A386HSE2"/>
<dbReference type="OrthoDB" id="652342at2"/>
<dbReference type="Proteomes" id="UP000266118">
    <property type="component" value="Chromosome"/>
</dbReference>
<accession>A0A386HSE2</accession>
<organism evidence="2 3">
    <name type="scientific">Arachidicoccus soli</name>
    <dbReference type="NCBI Taxonomy" id="2341117"/>
    <lineage>
        <taxon>Bacteria</taxon>
        <taxon>Pseudomonadati</taxon>
        <taxon>Bacteroidota</taxon>
        <taxon>Chitinophagia</taxon>
        <taxon>Chitinophagales</taxon>
        <taxon>Chitinophagaceae</taxon>
        <taxon>Arachidicoccus</taxon>
    </lineage>
</organism>
<dbReference type="RefSeq" id="WP_119989543.1">
    <property type="nucleotide sequence ID" value="NZ_CP032489.1"/>
</dbReference>
<dbReference type="InterPro" id="IPR025510">
    <property type="entry name" value="DUF4397"/>
</dbReference>
<dbReference type="EMBL" id="CP032489">
    <property type="protein sequence ID" value="AYD48622.1"/>
    <property type="molecule type" value="Genomic_DNA"/>
</dbReference>
<evidence type="ECO:0000313" key="3">
    <source>
        <dbReference type="Proteomes" id="UP000266118"/>
    </source>
</evidence>
<name>A0A386HSE2_9BACT</name>
<dbReference type="Pfam" id="PF14344">
    <property type="entry name" value="DUF4397"/>
    <property type="match status" value="1"/>
</dbReference>
<sequence>MKRNFSLARISLLVGLAAIIGVFSSCLRDNRPNGISIQVAGIALINASPGSPDLNFIADGQRKELPALFSYDSAIAYLPAYPGYRVFGFTLPYSYNLVISQQFYLEPGEAYSIFISDSLSNARLTCLRDTAMLPDSTMAGIRFANFSPNSQGLNLIVANSDTLANNIAYTKGTNFQSIAPSSNYTFQVKEKGSNTVLATLNNVVIEKGKAYTLWARGFENSNADSTKIGLSIMRNR</sequence>
<evidence type="ECO:0000313" key="2">
    <source>
        <dbReference type="EMBL" id="AYD48622.1"/>
    </source>
</evidence>
<feature type="domain" description="DUF4397" evidence="1">
    <location>
        <begin position="40"/>
        <end position="154"/>
    </location>
</feature>